<feature type="compositionally biased region" description="Polar residues" evidence="1">
    <location>
        <begin position="65"/>
        <end position="74"/>
    </location>
</feature>
<feature type="region of interest" description="Disordered" evidence="1">
    <location>
        <begin position="20"/>
        <end position="87"/>
    </location>
</feature>
<sequence length="127" mass="14474">MLVLRIPGPCFERKTPLFLSSSASRSKGGNRNWRRGSDGTYKQRRKSRRVERPQKVQGTVARVTSMPNKQSVVSTFPEPATLPSTRRRNTTVRKMLSFLSFQICQATVMKTSTKKGLENSDLAWNKR</sequence>
<evidence type="ECO:0000313" key="2">
    <source>
        <dbReference type="EMBL" id="PNT77343.1"/>
    </source>
</evidence>
<reference evidence="3" key="3">
    <citation type="submission" date="2018-08" db="UniProtKB">
        <authorList>
            <consortium name="EnsemblPlants"/>
        </authorList>
    </citation>
    <scope>IDENTIFICATION</scope>
    <source>
        <strain evidence="3">cv. Bd21</strain>
    </source>
</reference>
<protein>
    <submittedName>
        <fullName evidence="2 3">Uncharacterized protein</fullName>
    </submittedName>
</protein>
<dbReference type="Gramene" id="PNT77343">
    <property type="protein sequence ID" value="PNT77343"/>
    <property type="gene ID" value="BRADI_1g61425v3"/>
</dbReference>
<accession>A0A2K2DST8</accession>
<proteinExistence type="predicted"/>
<keyword evidence="4" id="KW-1185">Reference proteome</keyword>
<dbReference type="InParanoid" id="A0A2K2DST8"/>
<dbReference type="EMBL" id="CM000880">
    <property type="protein sequence ID" value="PNT77343.1"/>
    <property type="molecule type" value="Genomic_DNA"/>
</dbReference>
<name>A0A2K2DST8_BRADI</name>
<gene>
    <name evidence="2" type="ORF">BRADI_1g61425v3</name>
</gene>
<dbReference type="Proteomes" id="UP000008810">
    <property type="component" value="Chromosome 1"/>
</dbReference>
<evidence type="ECO:0000313" key="4">
    <source>
        <dbReference type="Proteomes" id="UP000008810"/>
    </source>
</evidence>
<dbReference type="EnsemblPlants" id="PNT77343">
    <property type="protein sequence ID" value="PNT77343"/>
    <property type="gene ID" value="BRADI_1g61425v3"/>
</dbReference>
<evidence type="ECO:0000313" key="3">
    <source>
        <dbReference type="EnsemblPlants" id="PNT77343"/>
    </source>
</evidence>
<reference evidence="2" key="2">
    <citation type="submission" date="2017-06" db="EMBL/GenBank/DDBJ databases">
        <title>WGS assembly of Brachypodium distachyon.</title>
        <authorList>
            <consortium name="The International Brachypodium Initiative"/>
            <person name="Lucas S."/>
            <person name="Harmon-Smith M."/>
            <person name="Lail K."/>
            <person name="Tice H."/>
            <person name="Grimwood J."/>
            <person name="Bruce D."/>
            <person name="Barry K."/>
            <person name="Shu S."/>
            <person name="Lindquist E."/>
            <person name="Wang M."/>
            <person name="Pitluck S."/>
            <person name="Vogel J.P."/>
            <person name="Garvin D.F."/>
            <person name="Mockler T.C."/>
            <person name="Schmutz J."/>
            <person name="Rokhsar D."/>
            <person name="Bevan M.W."/>
        </authorList>
    </citation>
    <scope>NUCLEOTIDE SEQUENCE</scope>
    <source>
        <strain evidence="2">Bd21</strain>
    </source>
</reference>
<feature type="compositionally biased region" description="Polar residues" evidence="1">
    <location>
        <begin position="20"/>
        <end position="29"/>
    </location>
</feature>
<organism evidence="2">
    <name type="scientific">Brachypodium distachyon</name>
    <name type="common">Purple false brome</name>
    <name type="synonym">Trachynia distachya</name>
    <dbReference type="NCBI Taxonomy" id="15368"/>
    <lineage>
        <taxon>Eukaryota</taxon>
        <taxon>Viridiplantae</taxon>
        <taxon>Streptophyta</taxon>
        <taxon>Embryophyta</taxon>
        <taxon>Tracheophyta</taxon>
        <taxon>Spermatophyta</taxon>
        <taxon>Magnoliopsida</taxon>
        <taxon>Liliopsida</taxon>
        <taxon>Poales</taxon>
        <taxon>Poaceae</taxon>
        <taxon>BOP clade</taxon>
        <taxon>Pooideae</taxon>
        <taxon>Stipodae</taxon>
        <taxon>Brachypodieae</taxon>
        <taxon>Brachypodium</taxon>
    </lineage>
</organism>
<dbReference type="AlphaFoldDB" id="A0A2K2DST8"/>
<reference evidence="2 3" key="1">
    <citation type="journal article" date="2010" name="Nature">
        <title>Genome sequencing and analysis of the model grass Brachypodium distachyon.</title>
        <authorList>
            <consortium name="International Brachypodium Initiative"/>
        </authorList>
    </citation>
    <scope>NUCLEOTIDE SEQUENCE [LARGE SCALE GENOMIC DNA]</scope>
    <source>
        <strain evidence="2 3">Bd21</strain>
    </source>
</reference>
<evidence type="ECO:0000256" key="1">
    <source>
        <dbReference type="SAM" id="MobiDB-lite"/>
    </source>
</evidence>